<evidence type="ECO:0000313" key="1">
    <source>
        <dbReference type="EMBL" id="GAA3905610.1"/>
    </source>
</evidence>
<gene>
    <name evidence="1" type="ORF">GCM10022276_25200</name>
</gene>
<keyword evidence="2" id="KW-1185">Reference proteome</keyword>
<comment type="caution">
    <text evidence="1">The sequence shown here is derived from an EMBL/GenBank/DDBJ whole genome shotgun (WGS) entry which is preliminary data.</text>
</comment>
<reference evidence="2" key="1">
    <citation type="journal article" date="2019" name="Int. J. Syst. Evol. Microbiol.">
        <title>The Global Catalogue of Microorganisms (GCM) 10K type strain sequencing project: providing services to taxonomists for standard genome sequencing and annotation.</title>
        <authorList>
            <consortium name="The Broad Institute Genomics Platform"/>
            <consortium name="The Broad Institute Genome Sequencing Center for Infectious Disease"/>
            <person name="Wu L."/>
            <person name="Ma J."/>
        </authorList>
    </citation>
    <scope>NUCLEOTIDE SEQUENCE [LARGE SCALE GENOMIC DNA]</scope>
    <source>
        <strain evidence="2">JCM 17543</strain>
    </source>
</reference>
<evidence type="ECO:0008006" key="3">
    <source>
        <dbReference type="Google" id="ProtNLM"/>
    </source>
</evidence>
<sequence length="156" mass="16857">MLVGLLIAAQTVASPPTLAPFKPFVGSCWRASFSATTTDTHCFEPIYGGAHVRDRHEVKDQGKIVYAGETIYSADGPDLVFTYVNSMGGVGQGKVGSAGKLLGFTGTMRASPDKPEQQIDTEWRVVDADHYKVRSLVKTKAGELPPTLTFIRVKAR</sequence>
<dbReference type="Proteomes" id="UP001500827">
    <property type="component" value="Unassembled WGS sequence"/>
</dbReference>
<organism evidence="1 2">
    <name type="scientific">Sphingomonas limnosediminicola</name>
    <dbReference type="NCBI Taxonomy" id="940133"/>
    <lineage>
        <taxon>Bacteria</taxon>
        <taxon>Pseudomonadati</taxon>
        <taxon>Pseudomonadota</taxon>
        <taxon>Alphaproteobacteria</taxon>
        <taxon>Sphingomonadales</taxon>
        <taxon>Sphingomonadaceae</taxon>
        <taxon>Sphingomonas</taxon>
    </lineage>
</organism>
<dbReference type="EMBL" id="BAABBM010000001">
    <property type="protein sequence ID" value="GAA3905610.1"/>
    <property type="molecule type" value="Genomic_DNA"/>
</dbReference>
<dbReference type="RefSeq" id="WP_344700054.1">
    <property type="nucleotide sequence ID" value="NZ_BAABBM010000001.1"/>
</dbReference>
<evidence type="ECO:0000313" key="2">
    <source>
        <dbReference type="Proteomes" id="UP001500827"/>
    </source>
</evidence>
<accession>A0ABP7LQJ7</accession>
<name>A0ABP7LQJ7_9SPHN</name>
<protein>
    <recommendedName>
        <fullName evidence="3">DUF1579 domain-containing protein</fullName>
    </recommendedName>
</protein>
<proteinExistence type="predicted"/>